<dbReference type="Gene3D" id="1.10.10.10">
    <property type="entry name" value="Winged helix-like DNA-binding domain superfamily/Winged helix DNA-binding domain"/>
    <property type="match status" value="1"/>
</dbReference>
<dbReference type="RefSeq" id="WP_203922270.1">
    <property type="nucleotide sequence ID" value="NZ_BONZ01000071.1"/>
</dbReference>
<dbReference type="InterPro" id="IPR036388">
    <property type="entry name" value="WH-like_DNA-bd_sf"/>
</dbReference>
<dbReference type="Pfam" id="PF13280">
    <property type="entry name" value="WYL"/>
    <property type="match status" value="1"/>
</dbReference>
<comment type="caution">
    <text evidence="3">The sequence shown here is derived from an EMBL/GenBank/DDBJ whole genome shotgun (WGS) entry which is preliminary data.</text>
</comment>
<sequence length="236" mass="26106">MNRTDRLYAMVEELRAVAPRPRSANWLARRFEVSARTIERDINALQQAGVPVYAEPGRTGGYTLDKSLTLPPVNISPEEAVAIAVALETLHGTPFHHAARSALRKLVAVMPATRAAEAHELAGRIKLVGPADLQWPPAEVPAVIAQALSARRVLRFGYVDRHGEPTAREIEPIGYLGGRGERWYLLGWCRMRGALRAFRLDRIADPVATDEVAPPRRLDPADLADIPARLREPTLR</sequence>
<keyword evidence="4" id="KW-1185">Reference proteome</keyword>
<dbReference type="InterPro" id="IPR036390">
    <property type="entry name" value="WH_DNA-bd_sf"/>
</dbReference>
<accession>A0A8J3QXP0</accession>
<evidence type="ECO:0000313" key="3">
    <source>
        <dbReference type="EMBL" id="GIH18768.1"/>
    </source>
</evidence>
<dbReference type="Pfam" id="PF08279">
    <property type="entry name" value="HTH_11"/>
    <property type="match status" value="1"/>
</dbReference>
<dbReference type="PROSITE" id="PS52050">
    <property type="entry name" value="WYL"/>
    <property type="match status" value="1"/>
</dbReference>
<name>A0A8J3QXP0_9ACTN</name>
<proteinExistence type="predicted"/>
<dbReference type="InterPro" id="IPR051534">
    <property type="entry name" value="CBASS_pafABC_assoc_protein"/>
</dbReference>
<gene>
    <name evidence="3" type="ORF">Raf01_69400</name>
</gene>
<evidence type="ECO:0000259" key="1">
    <source>
        <dbReference type="Pfam" id="PF08279"/>
    </source>
</evidence>
<organism evidence="3 4">
    <name type="scientific">Rugosimonospora africana</name>
    <dbReference type="NCBI Taxonomy" id="556532"/>
    <lineage>
        <taxon>Bacteria</taxon>
        <taxon>Bacillati</taxon>
        <taxon>Actinomycetota</taxon>
        <taxon>Actinomycetes</taxon>
        <taxon>Micromonosporales</taxon>
        <taxon>Micromonosporaceae</taxon>
        <taxon>Rugosimonospora</taxon>
    </lineage>
</organism>
<evidence type="ECO:0000313" key="4">
    <source>
        <dbReference type="Proteomes" id="UP000642748"/>
    </source>
</evidence>
<dbReference type="InterPro" id="IPR013196">
    <property type="entry name" value="HTH_11"/>
</dbReference>
<evidence type="ECO:0000259" key="2">
    <source>
        <dbReference type="Pfam" id="PF13280"/>
    </source>
</evidence>
<dbReference type="PANTHER" id="PTHR34580">
    <property type="match status" value="1"/>
</dbReference>
<dbReference type="Proteomes" id="UP000642748">
    <property type="component" value="Unassembled WGS sequence"/>
</dbReference>
<reference evidence="3" key="1">
    <citation type="submission" date="2021-01" db="EMBL/GenBank/DDBJ databases">
        <title>Whole genome shotgun sequence of Rugosimonospora africana NBRC 104875.</title>
        <authorList>
            <person name="Komaki H."/>
            <person name="Tamura T."/>
        </authorList>
    </citation>
    <scope>NUCLEOTIDE SEQUENCE</scope>
    <source>
        <strain evidence="3">NBRC 104875</strain>
    </source>
</reference>
<dbReference type="PANTHER" id="PTHR34580:SF1">
    <property type="entry name" value="PROTEIN PAFC"/>
    <property type="match status" value="1"/>
</dbReference>
<dbReference type="SUPFAM" id="SSF46785">
    <property type="entry name" value="Winged helix' DNA-binding domain"/>
    <property type="match status" value="1"/>
</dbReference>
<dbReference type="AlphaFoldDB" id="A0A8J3QXP0"/>
<dbReference type="EMBL" id="BONZ01000071">
    <property type="protein sequence ID" value="GIH18768.1"/>
    <property type="molecule type" value="Genomic_DNA"/>
</dbReference>
<feature type="domain" description="WYL" evidence="2">
    <location>
        <begin position="142"/>
        <end position="205"/>
    </location>
</feature>
<feature type="domain" description="Helix-turn-helix type 11" evidence="1">
    <location>
        <begin position="6"/>
        <end position="62"/>
    </location>
</feature>
<protein>
    <submittedName>
        <fullName evidence="3">Transcriptional regulator</fullName>
    </submittedName>
</protein>
<dbReference type="InterPro" id="IPR026881">
    <property type="entry name" value="WYL_dom"/>
</dbReference>